<proteinExistence type="predicted"/>
<dbReference type="GO" id="GO:0016758">
    <property type="term" value="F:hexosyltransferase activity"/>
    <property type="evidence" value="ECO:0007669"/>
    <property type="project" value="UniProtKB-ARBA"/>
</dbReference>
<dbReference type="Proteomes" id="UP000255303">
    <property type="component" value="Unassembled WGS sequence"/>
</dbReference>
<dbReference type="SUPFAM" id="SSF53448">
    <property type="entry name" value="Nucleotide-diphospho-sugar transferases"/>
    <property type="match status" value="1"/>
</dbReference>
<dbReference type="Pfam" id="PF00535">
    <property type="entry name" value="Glycos_transf_2"/>
    <property type="match status" value="1"/>
</dbReference>
<dbReference type="PANTHER" id="PTHR22916:SF71">
    <property type="entry name" value="GLYCOSYL TRANSFERASE"/>
    <property type="match status" value="1"/>
</dbReference>
<protein>
    <submittedName>
        <fullName evidence="3">Glycosyl transferase</fullName>
    </submittedName>
</protein>
<keyword evidence="1" id="KW-1133">Transmembrane helix</keyword>
<gene>
    <name evidence="3" type="primary">kfoC</name>
    <name evidence="3" type="ORF">NCTC10692_04246</name>
</gene>
<dbReference type="AlphaFoldDB" id="A0A379JYY5"/>
<reference evidence="3 4" key="1">
    <citation type="submission" date="2018-06" db="EMBL/GenBank/DDBJ databases">
        <authorList>
            <consortium name="Pathogen Informatics"/>
            <person name="Doyle S."/>
        </authorList>
    </citation>
    <scope>NUCLEOTIDE SEQUENCE [LARGE SCALE GENOMIC DNA]</scope>
    <source>
        <strain evidence="3 4">NCTC10692</strain>
    </source>
</reference>
<keyword evidence="1" id="KW-0812">Transmembrane</keyword>
<dbReference type="EMBL" id="UGUV01000002">
    <property type="protein sequence ID" value="SUD53705.1"/>
    <property type="molecule type" value="Genomic_DNA"/>
</dbReference>
<organism evidence="3 4">
    <name type="scientific">Ectopseudomonas oleovorans</name>
    <name type="common">Pseudomonas oleovorans</name>
    <dbReference type="NCBI Taxonomy" id="301"/>
    <lineage>
        <taxon>Bacteria</taxon>
        <taxon>Pseudomonadati</taxon>
        <taxon>Pseudomonadota</taxon>
        <taxon>Gammaproteobacteria</taxon>
        <taxon>Pseudomonadales</taxon>
        <taxon>Pseudomonadaceae</taxon>
        <taxon>Ectopseudomonas</taxon>
    </lineage>
</organism>
<feature type="transmembrane region" description="Helical" evidence="1">
    <location>
        <begin position="283"/>
        <end position="304"/>
    </location>
</feature>
<evidence type="ECO:0000259" key="2">
    <source>
        <dbReference type="Pfam" id="PF00535"/>
    </source>
</evidence>
<keyword evidence="3" id="KW-0808">Transferase</keyword>
<keyword evidence="1" id="KW-0472">Membrane</keyword>
<name>A0A379JYY5_ECTOL</name>
<sequence length="314" mass="35310">MSSDIKVSVCVVTYNQEKYIAECLQSLVDQVTDFPFEIIVGEDCSTDRTREIVLEFQKKYPDIIKPLLHVKNVGPVGNIVASYKQAKGKYIAHMDGDDLALPGKLQVQSDVLDANSDCVICSHDMNLIRLDGVAINKTFKKHEKIKNTIFDLYETLPFFAHSSKMFVNDLGKKFWCQLHPQALDIEVHAQQAKCGYIYHIDKVFGVYRVGSGVSVNAVSSVNPLIVAGNERVFIDALATYKEKTLALKGCYAKSLMNFAYQSAIFGDECGYVAYIRKSVSIKLFSATQFIMFILSLLPRVAVLFSKKRNEVRFK</sequence>
<evidence type="ECO:0000313" key="4">
    <source>
        <dbReference type="Proteomes" id="UP000255303"/>
    </source>
</evidence>
<dbReference type="InterPro" id="IPR001173">
    <property type="entry name" value="Glyco_trans_2-like"/>
</dbReference>
<feature type="domain" description="Glycosyltransferase 2-like" evidence="2">
    <location>
        <begin position="8"/>
        <end position="143"/>
    </location>
</feature>
<evidence type="ECO:0000313" key="3">
    <source>
        <dbReference type="EMBL" id="SUD53705.1"/>
    </source>
</evidence>
<evidence type="ECO:0000256" key="1">
    <source>
        <dbReference type="SAM" id="Phobius"/>
    </source>
</evidence>
<dbReference type="PANTHER" id="PTHR22916">
    <property type="entry name" value="GLYCOSYLTRANSFERASE"/>
    <property type="match status" value="1"/>
</dbReference>
<accession>A0A379JYY5</accession>
<dbReference type="InterPro" id="IPR029044">
    <property type="entry name" value="Nucleotide-diphossugar_trans"/>
</dbReference>
<dbReference type="Gene3D" id="3.90.550.10">
    <property type="entry name" value="Spore Coat Polysaccharide Biosynthesis Protein SpsA, Chain A"/>
    <property type="match status" value="1"/>
</dbReference>
<dbReference type="RefSeq" id="WP_074859194.1">
    <property type="nucleotide sequence ID" value="NZ_FNZC01000037.1"/>
</dbReference>
<dbReference type="CDD" id="cd00761">
    <property type="entry name" value="Glyco_tranf_GTA_type"/>
    <property type="match status" value="1"/>
</dbReference>